<feature type="transmembrane region" description="Helical" evidence="1">
    <location>
        <begin position="243"/>
        <end position="264"/>
    </location>
</feature>
<feature type="transmembrane region" description="Helical" evidence="1">
    <location>
        <begin position="181"/>
        <end position="202"/>
    </location>
</feature>
<keyword evidence="1" id="KW-0472">Membrane</keyword>
<dbReference type="RefSeq" id="WP_344658098.1">
    <property type="nucleotide sequence ID" value="NZ_BAAAQM010000018.1"/>
</dbReference>
<feature type="transmembrane region" description="Helical" evidence="1">
    <location>
        <begin position="284"/>
        <end position="304"/>
    </location>
</feature>
<comment type="caution">
    <text evidence="2">The sequence shown here is derived from an EMBL/GenBank/DDBJ whole genome shotgun (WGS) entry which is preliminary data.</text>
</comment>
<evidence type="ECO:0000313" key="3">
    <source>
        <dbReference type="Proteomes" id="UP001499854"/>
    </source>
</evidence>
<evidence type="ECO:0000313" key="2">
    <source>
        <dbReference type="EMBL" id="GAA1972427.1"/>
    </source>
</evidence>
<organism evidence="2 3">
    <name type="scientific">Catenulispora subtropica</name>
    <dbReference type="NCBI Taxonomy" id="450798"/>
    <lineage>
        <taxon>Bacteria</taxon>
        <taxon>Bacillati</taxon>
        <taxon>Actinomycetota</taxon>
        <taxon>Actinomycetes</taxon>
        <taxon>Catenulisporales</taxon>
        <taxon>Catenulisporaceae</taxon>
        <taxon>Catenulispora</taxon>
    </lineage>
</organism>
<evidence type="ECO:0000256" key="1">
    <source>
        <dbReference type="SAM" id="Phobius"/>
    </source>
</evidence>
<proteinExistence type="predicted"/>
<dbReference type="Proteomes" id="UP001499854">
    <property type="component" value="Unassembled WGS sequence"/>
</dbReference>
<reference evidence="2 3" key="1">
    <citation type="journal article" date="2019" name="Int. J. Syst. Evol. Microbiol.">
        <title>The Global Catalogue of Microorganisms (GCM) 10K type strain sequencing project: providing services to taxonomists for standard genome sequencing and annotation.</title>
        <authorList>
            <consortium name="The Broad Institute Genomics Platform"/>
            <consortium name="The Broad Institute Genome Sequencing Center for Infectious Disease"/>
            <person name="Wu L."/>
            <person name="Ma J."/>
        </authorList>
    </citation>
    <scope>NUCLEOTIDE SEQUENCE [LARGE SCALE GENOMIC DNA]</scope>
    <source>
        <strain evidence="2 3">JCM 16013</strain>
    </source>
</reference>
<name>A0ABN2RNY6_9ACTN</name>
<feature type="transmembrane region" description="Helical" evidence="1">
    <location>
        <begin position="59"/>
        <end position="80"/>
    </location>
</feature>
<feature type="transmembrane region" description="Helical" evidence="1">
    <location>
        <begin position="148"/>
        <end position="169"/>
    </location>
</feature>
<keyword evidence="3" id="KW-1185">Reference proteome</keyword>
<feature type="transmembrane region" description="Helical" evidence="1">
    <location>
        <begin position="117"/>
        <end position="136"/>
    </location>
</feature>
<feature type="transmembrane region" description="Helical" evidence="1">
    <location>
        <begin position="349"/>
        <end position="367"/>
    </location>
</feature>
<keyword evidence="1" id="KW-1133">Transmembrane helix</keyword>
<dbReference type="InterPro" id="IPR010640">
    <property type="entry name" value="Low_temperature_requirement_A"/>
</dbReference>
<dbReference type="Pfam" id="PF06772">
    <property type="entry name" value="LtrA"/>
    <property type="match status" value="1"/>
</dbReference>
<feature type="transmembrane region" description="Helical" evidence="1">
    <location>
        <begin position="92"/>
        <end position="111"/>
    </location>
</feature>
<protein>
    <submittedName>
        <fullName evidence="2">Low temperature requirement protein A</fullName>
    </submittedName>
</protein>
<feature type="transmembrane region" description="Helical" evidence="1">
    <location>
        <begin position="29"/>
        <end position="47"/>
    </location>
</feature>
<feature type="transmembrane region" description="Helical" evidence="1">
    <location>
        <begin position="316"/>
        <end position="337"/>
    </location>
</feature>
<feature type="transmembrane region" description="Helical" evidence="1">
    <location>
        <begin position="214"/>
        <end position="237"/>
    </location>
</feature>
<gene>
    <name evidence="2" type="ORF">GCM10009838_35020</name>
</gene>
<dbReference type="EMBL" id="BAAAQM010000018">
    <property type="protein sequence ID" value="GAA1972427.1"/>
    <property type="molecule type" value="Genomic_DNA"/>
</dbReference>
<keyword evidence="1" id="KW-0812">Transmembrane</keyword>
<accession>A0ABN2RNY6</accession>
<sequence>MPSSPIALIRPILLRDPHEEGRTATTLELFFDLVFVVTISAIATEWHHAVIGGHLEHGVVSLVEMVFGVWWAWMGFTWFANFFDPDDVPYRLMVLVQLLASLGLASGIPDVFEHDDFRIVVGCYVVIRLVMATQWLRAGRANPELRRYCRRWAVGICVVQVGWVAFGFGLHDLTPLQTLPFFLLGAIVELAVPIIAQLVETAPIPHPEHAEERYGLFTIIILGEMVLVASDTFNTALQDHTHLATLLLGAVSAGILAFCLWWLYFDFLGDYDLRNIRTAFIWGYGHYFIFGALTTVGGSMAALLEQVTNPGEGPGRTTMALILTIPIALFLATVALLRRVSETAFCRRWLTAAAAVLAVGTTAGAAWGPTATLVSVCATTAAFLASEIVTKGKAAARTPVKQGAA</sequence>
<dbReference type="PANTHER" id="PTHR36840">
    <property type="entry name" value="BLL5714 PROTEIN"/>
    <property type="match status" value="1"/>
</dbReference>
<dbReference type="PANTHER" id="PTHR36840:SF1">
    <property type="entry name" value="BLL5714 PROTEIN"/>
    <property type="match status" value="1"/>
</dbReference>